<gene>
    <name evidence="3" type="ORF">FNK824_LOCUS6561</name>
    <name evidence="2" type="ORF">SEV965_LOCUS15859</name>
    <name evidence="1" type="ORF">ZHD862_LOCUS5197</name>
</gene>
<evidence type="ECO:0000313" key="4">
    <source>
        <dbReference type="Proteomes" id="UP000663864"/>
    </source>
</evidence>
<proteinExistence type="predicted"/>
<evidence type="ECO:0000313" key="3">
    <source>
        <dbReference type="EMBL" id="CAF3661082.1"/>
    </source>
</evidence>
<name>A0A813WKY4_9BILA</name>
<evidence type="ECO:0000313" key="1">
    <source>
        <dbReference type="EMBL" id="CAF0857393.1"/>
    </source>
</evidence>
<evidence type="ECO:0000313" key="2">
    <source>
        <dbReference type="EMBL" id="CAF1100826.1"/>
    </source>
</evidence>
<dbReference type="Proteomes" id="UP000663874">
    <property type="component" value="Unassembled WGS sequence"/>
</dbReference>
<protein>
    <submittedName>
        <fullName evidence="1">Uncharacterized protein</fullName>
    </submittedName>
</protein>
<comment type="caution">
    <text evidence="1">The sequence shown here is derived from an EMBL/GenBank/DDBJ whole genome shotgun (WGS) entry which is preliminary data.</text>
</comment>
<dbReference type="EMBL" id="CAJNOU010000845">
    <property type="protein sequence ID" value="CAF1100826.1"/>
    <property type="molecule type" value="Genomic_DNA"/>
</dbReference>
<dbReference type="EMBL" id="CAJNOT010000134">
    <property type="protein sequence ID" value="CAF0857393.1"/>
    <property type="molecule type" value="Genomic_DNA"/>
</dbReference>
<dbReference type="EMBL" id="CAJOBE010000573">
    <property type="protein sequence ID" value="CAF3661082.1"/>
    <property type="molecule type" value="Genomic_DNA"/>
</dbReference>
<organism evidence="1 4">
    <name type="scientific">Rotaria sordida</name>
    <dbReference type="NCBI Taxonomy" id="392033"/>
    <lineage>
        <taxon>Eukaryota</taxon>
        <taxon>Metazoa</taxon>
        <taxon>Spiralia</taxon>
        <taxon>Gnathifera</taxon>
        <taxon>Rotifera</taxon>
        <taxon>Eurotatoria</taxon>
        <taxon>Bdelloidea</taxon>
        <taxon>Philodinida</taxon>
        <taxon>Philodinidae</taxon>
        <taxon>Rotaria</taxon>
    </lineage>
</organism>
<dbReference type="Proteomes" id="UP000663889">
    <property type="component" value="Unassembled WGS sequence"/>
</dbReference>
<reference evidence="1" key="1">
    <citation type="submission" date="2021-02" db="EMBL/GenBank/DDBJ databases">
        <authorList>
            <person name="Nowell W R."/>
        </authorList>
    </citation>
    <scope>NUCLEOTIDE SEQUENCE</scope>
</reference>
<sequence length="85" mass="10436">MELFEDVMREYQNNSLRSRPQSNKSKFTCFPFSVSRMTNRIVHHLFRRNKRRSFKTNKQYNQLTTNMDSYQYTPSNNELQKLLYT</sequence>
<accession>A0A813WKY4</accession>
<dbReference type="Proteomes" id="UP000663864">
    <property type="component" value="Unassembled WGS sequence"/>
</dbReference>
<dbReference type="AlphaFoldDB" id="A0A813WKY4"/>